<dbReference type="RefSeq" id="YP_009838118.1">
    <property type="nucleotide sequence ID" value="NC_048706.1"/>
</dbReference>
<gene>
    <name evidence="1" type="primary">82</name>
    <name evidence="1" type="ORF">SEA_FLOWERPOWER_82</name>
</gene>
<evidence type="ECO:0000313" key="1">
    <source>
        <dbReference type="EMBL" id="AWN05163.1"/>
    </source>
</evidence>
<organism evidence="1 2">
    <name type="scientific">Streptomyces phage FlowerPower</name>
    <dbReference type="NCBI Taxonomy" id="2182408"/>
    <lineage>
        <taxon>Viruses</taxon>
        <taxon>Duplodnaviria</taxon>
        <taxon>Heunggongvirae</taxon>
        <taxon>Uroviricota</taxon>
        <taxon>Caudoviricetes</taxon>
        <taxon>Beephvirinae</taxon>
        <taxon>Flowerpowervirus</taxon>
        <taxon>Flowerpowervirus flowerpower</taxon>
    </lineage>
</organism>
<dbReference type="GeneID" id="55608345"/>
<protein>
    <submittedName>
        <fullName evidence="1">Uncharacterized protein</fullName>
    </submittedName>
</protein>
<evidence type="ECO:0000313" key="2">
    <source>
        <dbReference type="Proteomes" id="UP000247075"/>
    </source>
</evidence>
<dbReference type="EMBL" id="MH155868">
    <property type="protein sequence ID" value="AWN05163.1"/>
    <property type="molecule type" value="Genomic_DNA"/>
</dbReference>
<dbReference type="KEGG" id="vg:55608345"/>
<dbReference type="Proteomes" id="UP000247075">
    <property type="component" value="Segment"/>
</dbReference>
<name>A0A2U8UNH2_9CAUD</name>
<proteinExistence type="predicted"/>
<accession>A0A2U8UNH2</accession>
<sequence length="163" mass="18238">MTLNATSSSEYYSVGDKVVKTSYGDTYGVHVLKKVYVEEANDYLYLVQEGDVKAGKWVGLKYENGPVIKALTIKQLRNGYTHKWTPGIDVKPGDILVDQDNVLFLVASTDVVWNLSKGTKTTLAKWEASGTDYGNRKFTRKTTASGHNFSSVVELKDLWSNRF</sequence>
<reference evidence="1 2" key="1">
    <citation type="submission" date="2018-04" db="EMBL/GenBank/DDBJ databases">
        <authorList>
            <person name="Richter O.R."/>
            <person name="Sprando J."/>
            <person name="Abi J.R."/>
            <person name="Abidin Z.U."/>
            <person name="Aboumatar N."/>
            <person name="Aguilar F.A."/>
            <person name="Ahmed M."/>
            <person name="Aklilu M."/>
            <person name="Ali S.Z."/>
            <person name="Araia S."/>
            <person name="Asbury H."/>
            <person name="Atkinson A.N."/>
            <person name="Azam A.M."/>
            <person name="Bell J.L."/>
            <person name="Bhagat S."/>
            <person name="Bhatti J.A."/>
            <person name="Bhavsar J."/>
            <person name="Blocker D."/>
            <person name="Bonhomme B."/>
            <person name="Buker C.Y."/>
            <person name="Burnett T.D."/>
            <person name="Campbell R.L."/>
            <person name="Campbell S.M."/>
            <person name="Carinugan C.L."/>
            <person name="Chan P.R."/>
            <person name="Chen S."/>
            <person name="Dahne M."/>
            <person name="Dang V.Q."/>
            <person name="Ding J.R."/>
            <person name="Dunn G.L."/>
            <person name="Flores O.S."/>
            <person name="Frank D.N."/>
            <person name="Gonzalez N."/>
            <person name="Goryunova E."/>
            <person name="Hoang T."/>
            <person name="Hollenhorst D."/>
            <person name="Hora A.B."/>
            <person name="Hutchison A.S."/>
            <person name="Huynh A."/>
            <person name="Jani A."/>
            <person name="Jawed T."/>
            <person name="Jeffries M.J."/>
            <person name="Jian G.M."/>
            <person name="Joshi C."/>
            <person name="Kallab S."/>
            <person name="Kang L."/>
            <person name="Khan A."/>
            <person name="Klontz C.M."/>
            <person name="Koert M."/>
            <person name="Lagasca A."/>
            <person name="Lakhani A."/>
            <person name="Larsen A."/>
            <person name="Le A."/>
            <person name="Lee D.Y."/>
            <person name="Lembirik S."/>
            <person name="Lenus S."/>
            <person name="Lesniewski A.M."/>
            <person name="Lu W."/>
            <person name="Mamarakhimova Z."/>
            <person name="Mason S."/>
            <person name="Mathew L.K."/>
            <person name="Mattson C.L."/>
            <person name="Mian U.H."/>
            <person name="Morcos G.S."/>
            <person name="Muhler C.W."/>
            <person name="Naeem N.-U.-A."/>
            <person name="Namagiri S."/>
            <person name="Nassehi T."/>
            <person name="Nazarian M."/>
            <person name="Neal R.A."/>
            <person name="Negash K."/>
            <person name="Ngaleu B.J."/>
            <person name="Nguyen B.T."/>
            <person name="Nguyen K.V."/>
            <person name="Odili J.C."/>
            <person name="Ogletree A."/>
            <person name="Okojie E."/>
            <person name="Olajide T.E."/>
            <person name="Onwukwe C.S."/>
            <person name="Ozako O."/>
            <person name="Pakala M."/>
            <person name="Patel P."/>
            <person name="Patel H.J."/>
            <person name="Patel R."/>
            <person name="Paudel H."/>
            <person name="Pikounis A.J."/>
            <person name="Qazi M.A."/>
            <person name="Quiroz J.N."/>
            <person name="Ramachandran P.N."/>
            <person name="Rashford R.L."/>
            <person name="Rivera J."/>
            <person name="Romero F.D."/>
            <person name="Saba P.A."/>
            <person name="Sabu R.L."/>
            <person name="Saeed O.S."/>
            <person name="Saraf S."/>
            <person name="Scarano A.L."/>
            <person name="Sciandra C."/>
            <person name="Shakarov P."/>
            <person name="Sharma A."/>
            <person name="Singh K."/>
            <person name="Singh S."/>
            <person name="Spindler S.E."/>
            <person name="Szymanik K.H."/>
            <person name="Tahir M."/>
            <person name="Tchuinte L.U."/>
            <person name="Thakkar V."/>
            <person name="Tombo Z.B."/>
            <person name="Touma A."/>
            <person name="Tran J.N."/>
            <person name="Tran N."/>
            <person name="Truong D.H."/>
            <person name="Turner M.D."/>
            <person name="Vidmar M."/>
            <person name="Vuong K."/>
            <person name="Wilson B."/>
            <person name="Xie C.L."/>
            <person name="Yasinova A.G."/>
            <person name="Yu A.M."/>
            <person name="Zolnerowich N."/>
            <person name="Cortez R."/>
            <person name="Greis H.L."/>
            <person name="Lee M."/>
            <person name="Mantzavinos A."/>
            <person name="Mohamed I.R."/>
            <person name="Patel P."/>
            <person name="Puglisi K.M."/>
            <person name="Bhattacharya M."/>
            <person name="Correa-Mendez M."/>
            <person name="Fabian M."/>
            <person name="Reger N."/>
            <person name="Tran K."/>
            <person name="Erill I."/>
            <person name="Caruso S.M."/>
            <person name="Garlena R.A."/>
            <person name="Russell D.A."/>
            <person name="Pope W.H."/>
            <person name="Jacobs-Sera D."/>
            <person name="Hatfull G.F."/>
        </authorList>
    </citation>
    <scope>NUCLEOTIDE SEQUENCE [LARGE SCALE GENOMIC DNA]</scope>
</reference>
<keyword evidence="2" id="KW-1185">Reference proteome</keyword>